<dbReference type="Gene3D" id="1.20.1440.30">
    <property type="entry name" value="Biosynthetic Protein domain"/>
    <property type="match status" value="1"/>
</dbReference>
<dbReference type="Proteomes" id="UP000768462">
    <property type="component" value="Unassembled WGS sequence"/>
</dbReference>
<keyword evidence="1" id="KW-0472">Membrane</keyword>
<keyword evidence="1" id="KW-1133">Transmembrane helix</keyword>
<gene>
    <name evidence="2" type="ORF">E7215_13410</name>
</gene>
<evidence type="ECO:0000256" key="1">
    <source>
        <dbReference type="SAM" id="Phobius"/>
    </source>
</evidence>
<dbReference type="AlphaFoldDB" id="A0A927ZL88"/>
<dbReference type="Gene3D" id="3.30.1870.10">
    <property type="entry name" value="EreA-like, domain 2"/>
    <property type="match status" value="1"/>
</dbReference>
<comment type="caution">
    <text evidence="2">The sequence shown here is derived from an EMBL/GenBank/DDBJ whole genome shotgun (WGS) entry which is preliminary data.</text>
</comment>
<reference evidence="2" key="1">
    <citation type="submission" date="2019-04" db="EMBL/GenBank/DDBJ databases">
        <title>Evolution of Biomass-Degrading Anaerobic Consortia Revealed by Metagenomics.</title>
        <authorList>
            <person name="Peng X."/>
        </authorList>
    </citation>
    <scope>NUCLEOTIDE SEQUENCE</scope>
    <source>
        <strain evidence="2">SIG254</strain>
    </source>
</reference>
<protein>
    <submittedName>
        <fullName evidence="2">Erythromycin esterase family protein</fullName>
    </submittedName>
</protein>
<proteinExistence type="predicted"/>
<feature type="transmembrane region" description="Helical" evidence="1">
    <location>
        <begin position="7"/>
        <end position="25"/>
    </location>
</feature>
<dbReference type="SUPFAM" id="SSF159501">
    <property type="entry name" value="EreA/ChaN-like"/>
    <property type="match status" value="1"/>
</dbReference>
<organism evidence="2 3">
    <name type="scientific">Clostridium sulfidigenes</name>
    <dbReference type="NCBI Taxonomy" id="318464"/>
    <lineage>
        <taxon>Bacteria</taxon>
        <taxon>Bacillati</taxon>
        <taxon>Bacillota</taxon>
        <taxon>Clostridia</taxon>
        <taxon>Eubacteriales</taxon>
        <taxon>Clostridiaceae</taxon>
        <taxon>Clostridium</taxon>
    </lineage>
</organism>
<name>A0A927ZL88_9CLOT</name>
<dbReference type="EMBL" id="SVCM01000153">
    <property type="protein sequence ID" value="MBE6061154.1"/>
    <property type="molecule type" value="Genomic_DNA"/>
</dbReference>
<evidence type="ECO:0000313" key="2">
    <source>
        <dbReference type="EMBL" id="MBE6061154.1"/>
    </source>
</evidence>
<accession>A0A927ZL88</accession>
<sequence>MSKVKKVIVLLIIIMGLLGGTIIYIRPISEKQYVQKNADELNLQNYEDYSDLNFLDEDIKDKKVVFTNEVHGADENADVQYKFASYLIDNWDCRYLLLEMGYAEGEIINKYIQTGDEELLKNFSNIWQSKFNNISYIEYLKKLHVKNKDLPQDKKIIIKGVDSIENSEATGMYIDLLIEDNPDLSKEQIAALNSFKKQITECIISDQRGWGGEENIKNILSAVKEISDIINENNKSYKEALGENLFSISFILNNIKNSQDFNFTTAASVYSDKEWYETRDKYTYENFKKLDEYFKMDKCYMHYGVQHAYQREINGVKFLAAYLDEDEKLKDKVYSINTIYGDGTIFEFQSYSPTQYFSISYELREILNGSKYEGKDIFIDLNNRKSTFSKELTPTVFTYYDSAMVEKEVFYSNKGVTTDYFQGVILINKPTNVEPAIPVGN</sequence>
<keyword evidence="1" id="KW-0812">Transmembrane</keyword>
<dbReference type="Gene3D" id="3.40.1660.10">
    <property type="entry name" value="EreA-like (biosynthetic domain)"/>
    <property type="match status" value="1"/>
</dbReference>
<evidence type="ECO:0000313" key="3">
    <source>
        <dbReference type="Proteomes" id="UP000768462"/>
    </source>
</evidence>